<reference evidence="3 4" key="1">
    <citation type="submission" date="2015-01" db="EMBL/GenBank/DDBJ databases">
        <title>The Genome Sequence of Ochroconis gallopava CBS43764.</title>
        <authorList>
            <consortium name="The Broad Institute Genomics Platform"/>
            <person name="Cuomo C."/>
            <person name="de Hoog S."/>
            <person name="Gorbushina A."/>
            <person name="Stielow B."/>
            <person name="Teixiera M."/>
            <person name="Abouelleil A."/>
            <person name="Chapman S.B."/>
            <person name="Priest M."/>
            <person name="Young S.K."/>
            <person name="Wortman J."/>
            <person name="Nusbaum C."/>
            <person name="Birren B."/>
        </authorList>
    </citation>
    <scope>NUCLEOTIDE SEQUENCE [LARGE SCALE GENOMIC DNA]</scope>
    <source>
        <strain evidence="3 4">CBS 43764</strain>
    </source>
</reference>
<dbReference type="VEuPathDB" id="FungiDB:PV09_03390"/>
<dbReference type="HOGENOM" id="CLU_052556_0_0_1"/>
<dbReference type="InParanoid" id="A0A0D1YXX7"/>
<proteinExistence type="predicted"/>
<dbReference type="AlphaFoldDB" id="A0A0D1YXX7"/>
<feature type="chain" id="PRO_5002237399" evidence="2">
    <location>
        <begin position="18"/>
        <end position="342"/>
    </location>
</feature>
<evidence type="ECO:0000256" key="2">
    <source>
        <dbReference type="SAM" id="SignalP"/>
    </source>
</evidence>
<gene>
    <name evidence="3" type="ORF">PV09_03390</name>
</gene>
<organism evidence="3 4">
    <name type="scientific">Verruconis gallopava</name>
    <dbReference type="NCBI Taxonomy" id="253628"/>
    <lineage>
        <taxon>Eukaryota</taxon>
        <taxon>Fungi</taxon>
        <taxon>Dikarya</taxon>
        <taxon>Ascomycota</taxon>
        <taxon>Pezizomycotina</taxon>
        <taxon>Dothideomycetes</taxon>
        <taxon>Pleosporomycetidae</taxon>
        <taxon>Venturiales</taxon>
        <taxon>Sympoventuriaceae</taxon>
        <taxon>Verruconis</taxon>
    </lineage>
</organism>
<evidence type="ECO:0000256" key="1">
    <source>
        <dbReference type="SAM" id="MobiDB-lite"/>
    </source>
</evidence>
<evidence type="ECO:0000313" key="3">
    <source>
        <dbReference type="EMBL" id="KIW05507.1"/>
    </source>
</evidence>
<dbReference type="GeneID" id="27311363"/>
<dbReference type="OrthoDB" id="2117996at2759"/>
<keyword evidence="2" id="KW-0732">Signal</keyword>
<sequence>MLYIAYILPALAASVLAKSSGNGNNNNNNGGKGSAGGVTVQASRQITSLNQLSIASGQSGGANNAGAQGTTGANGLKQLNNPQLGNLVPNFDATTNKGTFGPFQPVSSALPAATGAPSAGSLDSSTAQAVQAACDNWSFNTAQVSNFLNTGHSLNGTEFNQAANLAYNAEVNELQHMAILMSVIGNSPDVSIANQTLLNGVFQSVVNNLQIMADQGQSTASLIDVINNVRCTQILPSIDTYLAVGASTIGSSATLRTAIRPNACASIVSSASANQFPGNLQAVNVRGNTDQVTSKAPQANPDVGSVSAQFNITQQAASSSGNAAAAKSGKGRNGRRTLHFHA</sequence>
<dbReference type="EMBL" id="KN847537">
    <property type="protein sequence ID" value="KIW05507.1"/>
    <property type="molecule type" value="Genomic_DNA"/>
</dbReference>
<protein>
    <submittedName>
        <fullName evidence="3">Uncharacterized protein</fullName>
    </submittedName>
</protein>
<feature type="region of interest" description="Disordered" evidence="1">
    <location>
        <begin position="318"/>
        <end position="342"/>
    </location>
</feature>
<feature type="signal peptide" evidence="2">
    <location>
        <begin position="1"/>
        <end position="17"/>
    </location>
</feature>
<evidence type="ECO:0000313" key="4">
    <source>
        <dbReference type="Proteomes" id="UP000053259"/>
    </source>
</evidence>
<dbReference type="STRING" id="253628.A0A0D1YXX7"/>
<feature type="compositionally biased region" description="Low complexity" evidence="1">
    <location>
        <begin position="318"/>
        <end position="328"/>
    </location>
</feature>
<accession>A0A0D1YXX7</accession>
<keyword evidence="4" id="KW-1185">Reference proteome</keyword>
<dbReference type="RefSeq" id="XP_016215376.1">
    <property type="nucleotide sequence ID" value="XM_016356583.1"/>
</dbReference>
<dbReference type="Proteomes" id="UP000053259">
    <property type="component" value="Unassembled WGS sequence"/>
</dbReference>
<name>A0A0D1YXX7_9PEZI</name>
<feature type="compositionally biased region" description="Basic residues" evidence="1">
    <location>
        <begin position="329"/>
        <end position="342"/>
    </location>
</feature>